<dbReference type="EMBL" id="CP023525">
    <property type="protein sequence ID" value="ATF93311.1"/>
    <property type="molecule type" value="Genomic_DNA"/>
</dbReference>
<evidence type="ECO:0000313" key="2">
    <source>
        <dbReference type="Proteomes" id="UP000217979"/>
    </source>
</evidence>
<dbReference type="Proteomes" id="UP000217979">
    <property type="component" value="Chromosome"/>
</dbReference>
<proteinExistence type="predicted"/>
<accession>A0A291DZT0</accession>
<protein>
    <submittedName>
        <fullName evidence="1">Uncharacterized protein</fullName>
    </submittedName>
</protein>
<reference evidence="1 2" key="1">
    <citation type="submission" date="2017-09" db="EMBL/GenBank/DDBJ databases">
        <title>FDA dAtabase for Regulatory Grade micrObial Sequences (FDA-ARGOS): Supporting development and validation of Infectious Disease Dx tests.</title>
        <authorList>
            <person name="Minogue T."/>
            <person name="Wolcott M."/>
            <person name="Wasieloski L."/>
            <person name="Aguilar W."/>
            <person name="Moore D."/>
            <person name="Tallon L."/>
            <person name="Sadzewicz L."/>
            <person name="Ott S."/>
            <person name="Zhao X."/>
            <person name="Nagaraj S."/>
            <person name="Vavikolanu K."/>
            <person name="Aluvathingal J."/>
            <person name="Nadendla S."/>
            <person name="Sichtig H."/>
        </authorList>
    </citation>
    <scope>NUCLEOTIDE SEQUENCE [LARGE SCALE GENOMIC DNA]</scope>
    <source>
        <strain evidence="1 2">FDAARGOS_392</strain>
    </source>
</reference>
<dbReference type="AlphaFoldDB" id="A0A291DZT0"/>
<organism evidence="1 2">
    <name type="scientific">Cedecea neteri</name>
    <dbReference type="NCBI Taxonomy" id="158822"/>
    <lineage>
        <taxon>Bacteria</taxon>
        <taxon>Pseudomonadati</taxon>
        <taxon>Pseudomonadota</taxon>
        <taxon>Gammaproteobacteria</taxon>
        <taxon>Enterobacterales</taxon>
        <taxon>Enterobacteriaceae</taxon>
        <taxon>Cedecea</taxon>
    </lineage>
</organism>
<name>A0A291DZT0_9ENTR</name>
<evidence type="ECO:0000313" key="1">
    <source>
        <dbReference type="EMBL" id="ATF93311.1"/>
    </source>
</evidence>
<gene>
    <name evidence="1" type="ORF">CO704_14910</name>
</gene>
<sequence length="89" mass="9363">MQNGCPAVLANPVEGSHPSLRVQHAKKKPAFACELFFKYGGEGGMDSQAHPFGAALSQVMPLSNLLKQVVEPGRGFSSVPRGVTGNKKA</sequence>